<reference evidence="3" key="1">
    <citation type="journal article" date="2023" name="Commun. Biol.">
        <title>Genome analysis of Parmales, the sister group of diatoms, reveals the evolutionary specialization of diatoms from phago-mixotrophs to photoautotrophs.</title>
        <authorList>
            <person name="Ban H."/>
            <person name="Sato S."/>
            <person name="Yoshikawa S."/>
            <person name="Yamada K."/>
            <person name="Nakamura Y."/>
            <person name="Ichinomiya M."/>
            <person name="Sato N."/>
            <person name="Blanc-Mathieu R."/>
            <person name="Endo H."/>
            <person name="Kuwata A."/>
            <person name="Ogata H."/>
        </authorList>
    </citation>
    <scope>NUCLEOTIDE SEQUENCE [LARGE SCALE GENOMIC DNA]</scope>
    <source>
        <strain evidence="3">NIES 3701</strain>
    </source>
</reference>
<gene>
    <name evidence="2" type="ORF">TrST_g8987</name>
</gene>
<dbReference type="InterPro" id="IPR036249">
    <property type="entry name" value="Thioredoxin-like_sf"/>
</dbReference>
<feature type="domain" description="DSBA-like thioredoxin" evidence="1">
    <location>
        <begin position="92"/>
        <end position="206"/>
    </location>
</feature>
<comment type="caution">
    <text evidence="2">The sequence shown here is derived from an EMBL/GenBank/DDBJ whole genome shotgun (WGS) entry which is preliminary data.</text>
</comment>
<dbReference type="OrthoDB" id="195023at2759"/>
<dbReference type="EMBL" id="BRXY01000373">
    <property type="protein sequence ID" value="GMH90490.1"/>
    <property type="molecule type" value="Genomic_DNA"/>
</dbReference>
<evidence type="ECO:0000259" key="1">
    <source>
        <dbReference type="Pfam" id="PF01323"/>
    </source>
</evidence>
<accession>A0A9W7BQH8</accession>
<dbReference type="Pfam" id="PF01323">
    <property type="entry name" value="DSBA"/>
    <property type="match status" value="1"/>
</dbReference>
<evidence type="ECO:0000313" key="3">
    <source>
        <dbReference type="Proteomes" id="UP001165085"/>
    </source>
</evidence>
<dbReference type="InterPro" id="IPR001853">
    <property type="entry name" value="DSBA-like_thioredoxin_dom"/>
</dbReference>
<keyword evidence="3" id="KW-1185">Reference proteome</keyword>
<dbReference type="AlphaFoldDB" id="A0A9W7BQH8"/>
<protein>
    <recommendedName>
        <fullName evidence="1">DSBA-like thioredoxin domain-containing protein</fullName>
    </recommendedName>
</protein>
<name>A0A9W7BQH8_9STRA</name>
<sequence length="235" mass="25821">MIGTVHIKNAIASAEVLYPNWKFFLFRVPFLLEPGYIDKPDGFTEPHSTRMIRKFGSMENFVSFRTVHDLPGRAAEVNLDSIGFVQDNLSKRVQSSTLNSHRLVVYITKKFGRDIAETFYLGINKKHFVEGGVLNDKSMLLQVASDVGITGKDYDDLESYLNSEVGKATILKSLDLVERVGVHGIPTLILGGKMALGSGAQRAEDILNGIKSFIEGGGEGGGRLFGDILKEIDVV</sequence>
<evidence type="ECO:0000313" key="2">
    <source>
        <dbReference type="EMBL" id="GMH90490.1"/>
    </source>
</evidence>
<organism evidence="2 3">
    <name type="scientific">Triparma strigata</name>
    <dbReference type="NCBI Taxonomy" id="1606541"/>
    <lineage>
        <taxon>Eukaryota</taxon>
        <taxon>Sar</taxon>
        <taxon>Stramenopiles</taxon>
        <taxon>Ochrophyta</taxon>
        <taxon>Bolidophyceae</taxon>
        <taxon>Parmales</taxon>
        <taxon>Triparmaceae</taxon>
        <taxon>Triparma</taxon>
    </lineage>
</organism>
<proteinExistence type="predicted"/>
<dbReference type="Gene3D" id="3.40.30.10">
    <property type="entry name" value="Glutaredoxin"/>
    <property type="match status" value="1"/>
</dbReference>
<dbReference type="SUPFAM" id="SSF52833">
    <property type="entry name" value="Thioredoxin-like"/>
    <property type="match status" value="1"/>
</dbReference>
<dbReference type="Proteomes" id="UP001165085">
    <property type="component" value="Unassembled WGS sequence"/>
</dbReference>
<dbReference type="GO" id="GO:0016491">
    <property type="term" value="F:oxidoreductase activity"/>
    <property type="evidence" value="ECO:0007669"/>
    <property type="project" value="InterPro"/>
</dbReference>